<reference evidence="1" key="2">
    <citation type="journal article" date="2014" name="ISME J.">
        <title>Microbial stratification in low pH oxic and suboxic macroscopic growths along an acid mine drainage.</title>
        <authorList>
            <person name="Mendez-Garcia C."/>
            <person name="Mesa V."/>
            <person name="Sprenger R.R."/>
            <person name="Richter M."/>
            <person name="Diez M.S."/>
            <person name="Solano J."/>
            <person name="Bargiela R."/>
            <person name="Golyshina O.V."/>
            <person name="Manteca A."/>
            <person name="Ramos J.L."/>
            <person name="Gallego J.R."/>
            <person name="Llorente I."/>
            <person name="Martins Dos Santos V.A."/>
            <person name="Jensen O.N."/>
            <person name="Pelaez A.I."/>
            <person name="Sanchez J."/>
            <person name="Ferrer M."/>
        </authorList>
    </citation>
    <scope>NUCLEOTIDE SEQUENCE</scope>
</reference>
<reference evidence="1" key="1">
    <citation type="submission" date="2013-08" db="EMBL/GenBank/DDBJ databases">
        <authorList>
            <person name="Mendez C."/>
            <person name="Richter M."/>
            <person name="Ferrer M."/>
            <person name="Sanchez J."/>
        </authorList>
    </citation>
    <scope>NUCLEOTIDE SEQUENCE</scope>
</reference>
<dbReference type="EMBL" id="AUZX01010336">
    <property type="protein sequence ID" value="EQD48300.1"/>
    <property type="molecule type" value="Genomic_DNA"/>
</dbReference>
<sequence>HGADCIGVALTIARDDGVASPAMVDAVLDHAGSSAMFRACVGMTAGGEKLRMSGGITLIKVGDSHLDIPEPGALHEANLNQRTALALVRMMVFGSAYALQGREGVLMLDESWIFMSAGRSSMERLGRLARSQGVLPMLFTQRVTDATDAGLAGYISRGLILPIQDATEAAAACDLFRLEPTQDRMDRITAKATLGSSANEIGTAPNWNSMRALRDPETGQVLRGAVGIYVDLAGRAVPVEVRLPDEFLKLSSTNPEDIRRRLAARAAGPTTR</sequence>
<name>T1B1S2_9ZZZZ</name>
<dbReference type="InterPro" id="IPR027417">
    <property type="entry name" value="P-loop_NTPase"/>
</dbReference>
<dbReference type="SUPFAM" id="SSF52540">
    <property type="entry name" value="P-loop containing nucleoside triphosphate hydrolases"/>
    <property type="match status" value="1"/>
</dbReference>
<comment type="caution">
    <text evidence="1">The sequence shown here is derived from an EMBL/GenBank/DDBJ whole genome shotgun (WGS) entry which is preliminary data.</text>
</comment>
<accession>T1B1S2</accession>
<gene>
    <name evidence="1" type="ORF">B1A_14093</name>
</gene>
<feature type="non-terminal residue" evidence="1">
    <location>
        <position position="1"/>
    </location>
</feature>
<proteinExistence type="predicted"/>
<organism evidence="1">
    <name type="scientific">mine drainage metagenome</name>
    <dbReference type="NCBI Taxonomy" id="410659"/>
    <lineage>
        <taxon>unclassified sequences</taxon>
        <taxon>metagenomes</taxon>
        <taxon>ecological metagenomes</taxon>
    </lineage>
</organism>
<protein>
    <submittedName>
        <fullName evidence="1">Uncharacterized protein</fullName>
    </submittedName>
</protein>
<evidence type="ECO:0000313" key="1">
    <source>
        <dbReference type="EMBL" id="EQD48300.1"/>
    </source>
</evidence>
<dbReference type="AlphaFoldDB" id="T1B1S2"/>
<dbReference type="Gene3D" id="3.40.50.300">
    <property type="entry name" value="P-loop containing nucleotide triphosphate hydrolases"/>
    <property type="match status" value="1"/>
</dbReference>